<protein>
    <submittedName>
        <fullName evidence="2">Aldehyde-alcohol dehydrogenase 2</fullName>
    </submittedName>
</protein>
<reference evidence="2" key="1">
    <citation type="journal article" date="2012" name="PLoS ONE">
        <title>Gene sets for utilization of primary and secondary nutrition supplies in the distal gut of endangered iberian lynx.</title>
        <authorList>
            <person name="Alcaide M."/>
            <person name="Messina E."/>
            <person name="Richter M."/>
            <person name="Bargiela R."/>
            <person name="Peplies J."/>
            <person name="Huws S.A."/>
            <person name="Newbold C.J."/>
            <person name="Golyshin P.N."/>
            <person name="Simon M.A."/>
            <person name="Lopez G."/>
            <person name="Yakimov M.M."/>
            <person name="Ferrer M."/>
        </authorList>
    </citation>
    <scope>NUCLEOTIDE SEQUENCE</scope>
</reference>
<dbReference type="PANTHER" id="PTHR11699">
    <property type="entry name" value="ALDEHYDE DEHYDROGENASE-RELATED"/>
    <property type="match status" value="1"/>
</dbReference>
<sequence length="227" mass="23924">GLVEKALKALDEYASFTQEQIDFIVAKCSVAALDQHGALAKAAIEETGRGVFEDKATKNLFACEYVTHNMKTLKTVGIIKEDDVTGLTEIAEPVGVVAGLTPVTNPTSTAIFKSLICLKTRNPIIFAFHPNAQKCSVMAAKVVYEAAIAAGAPKNCIQWIEHPSMDATTALMHHDGVSTILATGGNAMVKAAYSCGKPALGVGAGNVPAYIEKTCNIKQAVNDIVMS</sequence>
<dbReference type="EMBL" id="AMCI01005897">
    <property type="protein sequence ID" value="EJW95290.1"/>
    <property type="molecule type" value="Genomic_DNA"/>
</dbReference>
<proteinExistence type="predicted"/>
<dbReference type="Pfam" id="PF00171">
    <property type="entry name" value="Aldedh"/>
    <property type="match status" value="1"/>
</dbReference>
<feature type="non-terminal residue" evidence="2">
    <location>
        <position position="227"/>
    </location>
</feature>
<dbReference type="InterPro" id="IPR016162">
    <property type="entry name" value="Ald_DH_N"/>
</dbReference>
<dbReference type="AlphaFoldDB" id="J9C619"/>
<accession>J9C619</accession>
<feature type="non-terminal residue" evidence="2">
    <location>
        <position position="1"/>
    </location>
</feature>
<name>J9C619_9ZZZZ</name>
<feature type="domain" description="Aldehyde dehydrogenase" evidence="1">
    <location>
        <begin position="3"/>
        <end position="226"/>
    </location>
</feature>
<organism evidence="2">
    <name type="scientific">gut metagenome</name>
    <dbReference type="NCBI Taxonomy" id="749906"/>
    <lineage>
        <taxon>unclassified sequences</taxon>
        <taxon>metagenomes</taxon>
        <taxon>organismal metagenomes</taxon>
    </lineage>
</organism>
<evidence type="ECO:0000259" key="1">
    <source>
        <dbReference type="Pfam" id="PF00171"/>
    </source>
</evidence>
<evidence type="ECO:0000313" key="2">
    <source>
        <dbReference type="EMBL" id="EJW95290.1"/>
    </source>
</evidence>
<dbReference type="GO" id="GO:0016491">
    <property type="term" value="F:oxidoreductase activity"/>
    <property type="evidence" value="ECO:0007669"/>
    <property type="project" value="InterPro"/>
</dbReference>
<dbReference type="InterPro" id="IPR016161">
    <property type="entry name" value="Ald_DH/histidinol_DH"/>
</dbReference>
<dbReference type="Gene3D" id="3.40.605.10">
    <property type="entry name" value="Aldehyde Dehydrogenase, Chain A, domain 1"/>
    <property type="match status" value="1"/>
</dbReference>
<dbReference type="SUPFAM" id="SSF53720">
    <property type="entry name" value="ALDH-like"/>
    <property type="match status" value="1"/>
</dbReference>
<comment type="caution">
    <text evidence="2">The sequence shown here is derived from an EMBL/GenBank/DDBJ whole genome shotgun (WGS) entry which is preliminary data.</text>
</comment>
<dbReference type="InterPro" id="IPR015590">
    <property type="entry name" value="Aldehyde_DH_dom"/>
</dbReference>
<gene>
    <name evidence="2" type="ORF">EVA_16603</name>
</gene>